<dbReference type="Pfam" id="PF23559">
    <property type="entry name" value="WHD_DRP"/>
    <property type="match status" value="1"/>
</dbReference>
<evidence type="ECO:0000313" key="5">
    <source>
        <dbReference type="Proteomes" id="UP001058974"/>
    </source>
</evidence>
<dbReference type="Proteomes" id="UP001058974">
    <property type="component" value="Chromosome 2"/>
</dbReference>
<keyword evidence="1" id="KW-0677">Repeat</keyword>
<dbReference type="Gramene" id="Psat02G0199100-T1">
    <property type="protein sequence ID" value="KAI5435391.1"/>
    <property type="gene ID" value="KIW84_021991"/>
</dbReference>
<comment type="caution">
    <text evidence="4">The sequence shown here is derived from an EMBL/GenBank/DDBJ whole genome shotgun (WGS) entry which is preliminary data.</text>
</comment>
<keyword evidence="5" id="KW-1185">Reference proteome</keyword>
<dbReference type="GO" id="GO:0006952">
    <property type="term" value="P:defense response"/>
    <property type="evidence" value="ECO:0007669"/>
    <property type="project" value="UniProtKB-KW"/>
</dbReference>
<dbReference type="PANTHER" id="PTHR36766">
    <property type="entry name" value="PLANT BROAD-SPECTRUM MILDEW RESISTANCE PROTEIN RPW8"/>
    <property type="match status" value="1"/>
</dbReference>
<accession>A0A9D4YF46</accession>
<evidence type="ECO:0000259" key="3">
    <source>
        <dbReference type="Pfam" id="PF23559"/>
    </source>
</evidence>
<organism evidence="4 5">
    <name type="scientific">Pisum sativum</name>
    <name type="common">Garden pea</name>
    <name type="synonym">Lathyrus oleraceus</name>
    <dbReference type="NCBI Taxonomy" id="3888"/>
    <lineage>
        <taxon>Eukaryota</taxon>
        <taxon>Viridiplantae</taxon>
        <taxon>Streptophyta</taxon>
        <taxon>Embryophyta</taxon>
        <taxon>Tracheophyta</taxon>
        <taxon>Spermatophyta</taxon>
        <taxon>Magnoliopsida</taxon>
        <taxon>eudicotyledons</taxon>
        <taxon>Gunneridae</taxon>
        <taxon>Pentapetalae</taxon>
        <taxon>rosids</taxon>
        <taxon>fabids</taxon>
        <taxon>Fabales</taxon>
        <taxon>Fabaceae</taxon>
        <taxon>Papilionoideae</taxon>
        <taxon>50 kb inversion clade</taxon>
        <taxon>NPAAA clade</taxon>
        <taxon>Hologalegina</taxon>
        <taxon>IRL clade</taxon>
        <taxon>Fabeae</taxon>
        <taxon>Lathyrus</taxon>
    </lineage>
</organism>
<gene>
    <name evidence="4" type="ORF">KIW84_021991</name>
</gene>
<evidence type="ECO:0000313" key="4">
    <source>
        <dbReference type="EMBL" id="KAI5435391.1"/>
    </source>
</evidence>
<evidence type="ECO:0000256" key="1">
    <source>
        <dbReference type="ARBA" id="ARBA00022737"/>
    </source>
</evidence>
<protein>
    <recommendedName>
        <fullName evidence="3">Disease resistance protein winged helix domain-containing protein</fullName>
    </recommendedName>
</protein>
<keyword evidence="2" id="KW-0611">Plant defense</keyword>
<name>A0A9D4YF46_PEA</name>
<proteinExistence type="predicted"/>
<dbReference type="InterPro" id="IPR058922">
    <property type="entry name" value="WHD_DRP"/>
</dbReference>
<dbReference type="AlphaFoldDB" id="A0A9D4YF46"/>
<dbReference type="EMBL" id="JAMSHJ010000002">
    <property type="protein sequence ID" value="KAI5435391.1"/>
    <property type="molecule type" value="Genomic_DNA"/>
</dbReference>
<evidence type="ECO:0000256" key="2">
    <source>
        <dbReference type="ARBA" id="ARBA00022821"/>
    </source>
</evidence>
<dbReference type="PANTHER" id="PTHR36766:SF40">
    <property type="entry name" value="DISEASE RESISTANCE PROTEIN RGA3"/>
    <property type="match status" value="1"/>
</dbReference>
<sequence length="212" mass="24164">MAAAINEVIDPWINARQPKKDIEKQIYWKSGGDTRAAKRARMLVDDSEEDSWSLRSKQAFGNSMPKSRSNWPEDCKKVWWIANRCKKKTLGGVLRSKVDAKEWIAVLNNGIWNFQNDNILPALRLKGFLDQSQDGKTMEEVVDECFTKLLYKSLIQQLHDDSRGQTFVMHDLVNDLAPAAVCFKTGLAQLELNHLSDALSFFDESFLALAKE</sequence>
<feature type="domain" description="Disease resistance protein winged helix" evidence="3">
    <location>
        <begin position="125"/>
        <end position="177"/>
    </location>
</feature>
<reference evidence="4 5" key="1">
    <citation type="journal article" date="2022" name="Nat. Genet.">
        <title>Improved pea reference genome and pan-genome highlight genomic features and evolutionary characteristics.</title>
        <authorList>
            <person name="Yang T."/>
            <person name="Liu R."/>
            <person name="Luo Y."/>
            <person name="Hu S."/>
            <person name="Wang D."/>
            <person name="Wang C."/>
            <person name="Pandey M.K."/>
            <person name="Ge S."/>
            <person name="Xu Q."/>
            <person name="Li N."/>
            <person name="Li G."/>
            <person name="Huang Y."/>
            <person name="Saxena R.K."/>
            <person name="Ji Y."/>
            <person name="Li M."/>
            <person name="Yan X."/>
            <person name="He Y."/>
            <person name="Liu Y."/>
            <person name="Wang X."/>
            <person name="Xiang C."/>
            <person name="Varshney R.K."/>
            <person name="Ding H."/>
            <person name="Gao S."/>
            <person name="Zong X."/>
        </authorList>
    </citation>
    <scope>NUCLEOTIDE SEQUENCE [LARGE SCALE GENOMIC DNA]</scope>
    <source>
        <strain evidence="4 5">cv. Zhongwan 6</strain>
    </source>
</reference>